<dbReference type="PANTHER" id="PTHR11311:SF16">
    <property type="entry name" value="SPONDIN-1"/>
    <property type="match status" value="1"/>
</dbReference>
<name>A0A9J6C4U7_POLVA</name>
<dbReference type="InterPro" id="IPR036880">
    <property type="entry name" value="Kunitz_BPTI_sf"/>
</dbReference>
<dbReference type="Pfam" id="PF19028">
    <property type="entry name" value="TSP1_spondin"/>
    <property type="match status" value="1"/>
</dbReference>
<dbReference type="GO" id="GO:0007155">
    <property type="term" value="P:cell adhesion"/>
    <property type="evidence" value="ECO:0007669"/>
    <property type="project" value="TreeGrafter"/>
</dbReference>
<evidence type="ECO:0000259" key="5">
    <source>
        <dbReference type="PROSITE" id="PS50279"/>
    </source>
</evidence>
<dbReference type="InterPro" id="IPR051418">
    <property type="entry name" value="Spondin/Thrombospondin_T1"/>
</dbReference>
<evidence type="ECO:0000256" key="1">
    <source>
        <dbReference type="ARBA" id="ARBA00022729"/>
    </source>
</evidence>
<dbReference type="PROSITE" id="PS50092">
    <property type="entry name" value="TSP1"/>
    <property type="match status" value="2"/>
</dbReference>
<keyword evidence="7" id="KW-1185">Reference proteome</keyword>
<dbReference type="Pfam" id="PF00014">
    <property type="entry name" value="Kunitz_BPTI"/>
    <property type="match status" value="1"/>
</dbReference>
<dbReference type="Gene3D" id="2.20.100.10">
    <property type="entry name" value="Thrombospondin type-1 (TSP1) repeat"/>
    <property type="match status" value="2"/>
</dbReference>
<dbReference type="InterPro" id="IPR036383">
    <property type="entry name" value="TSP1_rpt_sf"/>
</dbReference>
<keyword evidence="1" id="KW-0732">Signal</keyword>
<dbReference type="PRINTS" id="PR00759">
    <property type="entry name" value="BASICPTASE"/>
</dbReference>
<dbReference type="OrthoDB" id="347314at2759"/>
<dbReference type="SUPFAM" id="SSF57362">
    <property type="entry name" value="BPTI-like"/>
    <property type="match status" value="1"/>
</dbReference>
<dbReference type="CDD" id="cd00109">
    <property type="entry name" value="Kunitz-type"/>
    <property type="match status" value="1"/>
</dbReference>
<dbReference type="Pfam" id="PF00090">
    <property type="entry name" value="TSP_1"/>
    <property type="match status" value="1"/>
</dbReference>
<accession>A0A9J6C4U7</accession>
<organism evidence="6 7">
    <name type="scientific">Polypedilum vanderplanki</name>
    <name type="common">Sleeping chironomid midge</name>
    <dbReference type="NCBI Taxonomy" id="319348"/>
    <lineage>
        <taxon>Eukaryota</taxon>
        <taxon>Metazoa</taxon>
        <taxon>Ecdysozoa</taxon>
        <taxon>Arthropoda</taxon>
        <taxon>Hexapoda</taxon>
        <taxon>Insecta</taxon>
        <taxon>Pterygota</taxon>
        <taxon>Neoptera</taxon>
        <taxon>Endopterygota</taxon>
        <taxon>Diptera</taxon>
        <taxon>Nematocera</taxon>
        <taxon>Chironomoidea</taxon>
        <taxon>Chironomidae</taxon>
        <taxon>Chironominae</taxon>
        <taxon>Polypedilum</taxon>
        <taxon>Polypedilum</taxon>
    </lineage>
</organism>
<evidence type="ECO:0000313" key="7">
    <source>
        <dbReference type="Proteomes" id="UP001107558"/>
    </source>
</evidence>
<comment type="caution">
    <text evidence="6">The sequence shown here is derived from an EMBL/GenBank/DDBJ whole genome shotgun (WGS) entry which is preliminary data.</text>
</comment>
<reference evidence="6" key="1">
    <citation type="submission" date="2021-03" db="EMBL/GenBank/DDBJ databases">
        <title>Chromosome level genome of the anhydrobiotic midge Polypedilum vanderplanki.</title>
        <authorList>
            <person name="Yoshida Y."/>
            <person name="Kikawada T."/>
            <person name="Gusev O."/>
        </authorList>
    </citation>
    <scope>NUCLEOTIDE SEQUENCE</scope>
    <source>
        <strain evidence="6">NIAS01</strain>
        <tissue evidence="6">Whole body or cell culture</tissue>
    </source>
</reference>
<dbReference type="AlphaFoldDB" id="A0A9J6C4U7"/>
<dbReference type="GO" id="GO:0031012">
    <property type="term" value="C:extracellular matrix"/>
    <property type="evidence" value="ECO:0007669"/>
    <property type="project" value="TreeGrafter"/>
</dbReference>
<dbReference type="InterPro" id="IPR000884">
    <property type="entry name" value="TSP1_rpt"/>
</dbReference>
<keyword evidence="3" id="KW-0325">Glycoprotein</keyword>
<dbReference type="PROSITE" id="PS50279">
    <property type="entry name" value="BPTI_KUNITZ_2"/>
    <property type="match status" value="1"/>
</dbReference>
<dbReference type="SMART" id="SM00131">
    <property type="entry name" value="KU"/>
    <property type="match status" value="1"/>
</dbReference>
<dbReference type="InterPro" id="IPR044004">
    <property type="entry name" value="TSP1_spondin_dom"/>
</dbReference>
<dbReference type="SMART" id="SM00209">
    <property type="entry name" value="TSP1"/>
    <property type="match status" value="2"/>
</dbReference>
<dbReference type="PANTHER" id="PTHR11311">
    <property type="entry name" value="SPONDIN"/>
    <property type="match status" value="1"/>
</dbReference>
<dbReference type="EMBL" id="JADBJN010000002">
    <property type="protein sequence ID" value="KAG5677161.1"/>
    <property type="molecule type" value="Genomic_DNA"/>
</dbReference>
<feature type="region of interest" description="Disordered" evidence="4">
    <location>
        <begin position="33"/>
        <end position="62"/>
    </location>
</feature>
<dbReference type="PROSITE" id="PS00280">
    <property type="entry name" value="BPTI_KUNITZ_1"/>
    <property type="match status" value="1"/>
</dbReference>
<evidence type="ECO:0000256" key="3">
    <source>
        <dbReference type="ARBA" id="ARBA00023180"/>
    </source>
</evidence>
<dbReference type="GO" id="GO:0004867">
    <property type="term" value="F:serine-type endopeptidase inhibitor activity"/>
    <property type="evidence" value="ECO:0007669"/>
    <property type="project" value="InterPro"/>
</dbReference>
<dbReference type="InterPro" id="IPR002223">
    <property type="entry name" value="Kunitz_BPTI"/>
</dbReference>
<evidence type="ECO:0000256" key="4">
    <source>
        <dbReference type="SAM" id="MobiDB-lite"/>
    </source>
</evidence>
<dbReference type="Proteomes" id="UP001107558">
    <property type="component" value="Chromosome 2"/>
</dbReference>
<proteinExistence type="predicted"/>
<sequence length="322" mass="37134">MRVRVPIGKNSSANDHVYRIMKLFKKFNSKNNKYRNEINDGDENDMINSKEETNEQEEGNLEEQSDLEILGVSSQRHPCINEELVQKQTCGMRNKPCVHEVYGMPPFCLLDPKPGACRAHVENRWYYDRNLQDCLQFPYTGCHGNKNNFESKEQCQQICSRKYVGSKLQSYSQTLVKSLSSSSDQNKLAMKIDCEVSHWKRTACNTTCGEGFRWKSRAIIKHPANGGRPCPKKMLRLERCYVNCEMQKDEPSSATDEFLNHHKCVYSSFSPWSPCSKTCGDSAVQIRTRSVLNHPQPHLCTERLEERRCEVVPCLVEAFNFN</sequence>
<dbReference type="SUPFAM" id="SSF82895">
    <property type="entry name" value="TSP-1 type 1 repeat"/>
    <property type="match status" value="2"/>
</dbReference>
<gene>
    <name evidence="6" type="ORF">PVAND_006942</name>
</gene>
<keyword evidence="2" id="KW-1015">Disulfide bond</keyword>
<feature type="domain" description="BPTI/Kunitz inhibitor" evidence="5">
    <location>
        <begin position="108"/>
        <end position="159"/>
    </location>
</feature>
<protein>
    <recommendedName>
        <fullName evidence="5">BPTI/Kunitz inhibitor domain-containing protein</fullName>
    </recommendedName>
</protein>
<evidence type="ECO:0000313" key="6">
    <source>
        <dbReference type="EMBL" id="KAG5677161.1"/>
    </source>
</evidence>
<dbReference type="InterPro" id="IPR020901">
    <property type="entry name" value="Prtase_inh_Kunz-CS"/>
</dbReference>
<evidence type="ECO:0000256" key="2">
    <source>
        <dbReference type="ARBA" id="ARBA00023157"/>
    </source>
</evidence>
<dbReference type="Gene3D" id="4.10.410.10">
    <property type="entry name" value="Pancreatic trypsin inhibitor Kunitz domain"/>
    <property type="match status" value="1"/>
</dbReference>